<feature type="region of interest" description="Disordered" evidence="6">
    <location>
        <begin position="27"/>
        <end position="52"/>
    </location>
</feature>
<name>A0AAD8IIJ7_9APIA</name>
<dbReference type="InterPro" id="IPR013955">
    <property type="entry name" value="Rep_factor-A_C"/>
</dbReference>
<reference evidence="8" key="2">
    <citation type="submission" date="2023-05" db="EMBL/GenBank/DDBJ databases">
        <authorList>
            <person name="Schelkunov M.I."/>
        </authorList>
    </citation>
    <scope>NUCLEOTIDE SEQUENCE</scope>
    <source>
        <strain evidence="8">Hsosn_3</strain>
        <tissue evidence="8">Leaf</tissue>
    </source>
</reference>
<reference evidence="8" key="1">
    <citation type="submission" date="2023-02" db="EMBL/GenBank/DDBJ databases">
        <title>Genome of toxic invasive species Heracleum sosnowskyi carries increased number of genes despite the absence of recent whole-genome duplications.</title>
        <authorList>
            <person name="Schelkunov M."/>
            <person name="Shtratnikova V."/>
            <person name="Makarenko M."/>
            <person name="Klepikova A."/>
            <person name="Omelchenko D."/>
            <person name="Novikova G."/>
            <person name="Obukhova E."/>
            <person name="Bogdanov V."/>
            <person name="Penin A."/>
            <person name="Logacheva M."/>
        </authorList>
    </citation>
    <scope>NUCLEOTIDE SEQUENCE</scope>
    <source>
        <strain evidence="8">Hsosn_3</strain>
        <tissue evidence="8">Leaf</tissue>
    </source>
</reference>
<evidence type="ECO:0000256" key="2">
    <source>
        <dbReference type="ARBA" id="ARBA00022723"/>
    </source>
</evidence>
<evidence type="ECO:0000256" key="1">
    <source>
        <dbReference type="ARBA" id="ARBA00005690"/>
    </source>
</evidence>
<accession>A0AAD8IIJ7</accession>
<dbReference type="Proteomes" id="UP001237642">
    <property type="component" value="Unassembled WGS sequence"/>
</dbReference>
<keyword evidence="3" id="KW-0863">Zinc-finger</keyword>
<dbReference type="GO" id="GO:0008270">
    <property type="term" value="F:zinc ion binding"/>
    <property type="evidence" value="ECO:0007669"/>
    <property type="project" value="UniProtKB-KW"/>
</dbReference>
<dbReference type="PANTHER" id="PTHR47165">
    <property type="entry name" value="OS03G0429900 PROTEIN"/>
    <property type="match status" value="1"/>
</dbReference>
<dbReference type="AlphaFoldDB" id="A0AAD8IIJ7"/>
<dbReference type="InterPro" id="IPR047192">
    <property type="entry name" value="Euk_RPA1_DBD_C"/>
</dbReference>
<protein>
    <recommendedName>
        <fullName evidence="7">Replication factor A C-terminal domain-containing protein</fullName>
    </recommendedName>
</protein>
<dbReference type="InterPro" id="IPR012340">
    <property type="entry name" value="NA-bd_OB-fold"/>
</dbReference>
<dbReference type="GO" id="GO:0003677">
    <property type="term" value="F:DNA binding"/>
    <property type="evidence" value="ECO:0007669"/>
    <property type="project" value="UniProtKB-KW"/>
</dbReference>
<keyword evidence="5" id="KW-0238">DNA-binding</keyword>
<gene>
    <name evidence="8" type="ORF">POM88_022797</name>
</gene>
<sequence length="235" mass="26338">MEQPTKKIGRPRVVVTEAVREQWRLAKQRSNSMRARGPAPGNHGATAMPDENSPLKMAKIGDTLPPPTPFLHMCLKSAWFALARCICLAEIIAIVAKEGWYYNCCPTFLRKPRLQGQAYYCDHYAEAITDIKQRYKLILRVKDQSGTTTFTLFNKEVERLVHIPVEKDKPTTPIPVVFNNVVGKACAFDIKINHYNANLGYDEYTVVKISAETEPEGTEAAVDTDGMPAKRPCIA</sequence>
<organism evidence="8 9">
    <name type="scientific">Heracleum sosnowskyi</name>
    <dbReference type="NCBI Taxonomy" id="360622"/>
    <lineage>
        <taxon>Eukaryota</taxon>
        <taxon>Viridiplantae</taxon>
        <taxon>Streptophyta</taxon>
        <taxon>Embryophyta</taxon>
        <taxon>Tracheophyta</taxon>
        <taxon>Spermatophyta</taxon>
        <taxon>Magnoliopsida</taxon>
        <taxon>eudicotyledons</taxon>
        <taxon>Gunneridae</taxon>
        <taxon>Pentapetalae</taxon>
        <taxon>asterids</taxon>
        <taxon>campanulids</taxon>
        <taxon>Apiales</taxon>
        <taxon>Apiaceae</taxon>
        <taxon>Apioideae</taxon>
        <taxon>apioid superclade</taxon>
        <taxon>Tordylieae</taxon>
        <taxon>Tordyliinae</taxon>
        <taxon>Heracleum</taxon>
    </lineage>
</organism>
<evidence type="ECO:0000256" key="5">
    <source>
        <dbReference type="ARBA" id="ARBA00023125"/>
    </source>
</evidence>
<evidence type="ECO:0000256" key="4">
    <source>
        <dbReference type="ARBA" id="ARBA00022833"/>
    </source>
</evidence>
<dbReference type="Gene3D" id="2.40.50.140">
    <property type="entry name" value="Nucleic acid-binding proteins"/>
    <property type="match status" value="1"/>
</dbReference>
<dbReference type="PANTHER" id="PTHR47165:SF4">
    <property type="entry name" value="OS03G0429900 PROTEIN"/>
    <property type="match status" value="1"/>
</dbReference>
<evidence type="ECO:0000259" key="7">
    <source>
        <dbReference type="Pfam" id="PF08646"/>
    </source>
</evidence>
<evidence type="ECO:0000313" key="8">
    <source>
        <dbReference type="EMBL" id="KAK1385062.1"/>
    </source>
</evidence>
<proteinExistence type="inferred from homology"/>
<evidence type="ECO:0000256" key="6">
    <source>
        <dbReference type="SAM" id="MobiDB-lite"/>
    </source>
</evidence>
<feature type="domain" description="Replication factor A C-terminal" evidence="7">
    <location>
        <begin position="91"/>
        <end position="166"/>
    </location>
</feature>
<keyword evidence="9" id="KW-1185">Reference proteome</keyword>
<keyword evidence="2" id="KW-0479">Metal-binding</keyword>
<keyword evidence="4" id="KW-0862">Zinc</keyword>
<dbReference type="CDD" id="cd04476">
    <property type="entry name" value="RPA1_DBD_C"/>
    <property type="match status" value="1"/>
</dbReference>
<dbReference type="EMBL" id="JAUIZM010000005">
    <property type="protein sequence ID" value="KAK1385062.1"/>
    <property type="molecule type" value="Genomic_DNA"/>
</dbReference>
<comment type="caution">
    <text evidence="8">The sequence shown here is derived from an EMBL/GenBank/DDBJ whole genome shotgun (WGS) entry which is preliminary data.</text>
</comment>
<evidence type="ECO:0000313" key="9">
    <source>
        <dbReference type="Proteomes" id="UP001237642"/>
    </source>
</evidence>
<dbReference type="Pfam" id="PF08646">
    <property type="entry name" value="Rep_fac-A_C"/>
    <property type="match status" value="1"/>
</dbReference>
<dbReference type="SUPFAM" id="SSF50249">
    <property type="entry name" value="Nucleic acid-binding proteins"/>
    <property type="match status" value="1"/>
</dbReference>
<evidence type="ECO:0000256" key="3">
    <source>
        <dbReference type="ARBA" id="ARBA00022771"/>
    </source>
</evidence>
<comment type="similarity">
    <text evidence="1">Belongs to the replication factor A protein 1 family.</text>
</comment>